<sequence>MDPQDPTVAELMEQERRIFLAHMNGFERQQTGLVQLAELYNAEIDALGQKEQAIDEQIARAQKQVDAIQGLVNAGSATVSRLSDAERILADLRSDKLDNLIATMTARENLNRSQRDLAKLQDEQQSEASIQLQAEQASLERLTLSQVTTMRMMRQSVEFEESAKLAETRADQSELCPCATGGRGIARAGRNRYQPADAGRSCPSYNSDGAARQRRHGNAGGPIGKTA</sequence>
<dbReference type="EMBL" id="CP118246">
    <property type="protein sequence ID" value="WDR02936.1"/>
    <property type="molecule type" value="Genomic_DNA"/>
</dbReference>
<dbReference type="Pfam" id="PF25994">
    <property type="entry name" value="HH_AprE"/>
    <property type="match status" value="1"/>
</dbReference>
<gene>
    <name evidence="3" type="ORF">PSQ19_01540</name>
</gene>
<evidence type="ECO:0000313" key="3">
    <source>
        <dbReference type="EMBL" id="WDR02936.1"/>
    </source>
</evidence>
<evidence type="ECO:0000313" key="4">
    <source>
        <dbReference type="Proteomes" id="UP001220530"/>
    </source>
</evidence>
<organism evidence="3 4">
    <name type="scientific">Devosia algicola</name>
    <dbReference type="NCBI Taxonomy" id="3026418"/>
    <lineage>
        <taxon>Bacteria</taxon>
        <taxon>Pseudomonadati</taxon>
        <taxon>Pseudomonadota</taxon>
        <taxon>Alphaproteobacteria</taxon>
        <taxon>Hyphomicrobiales</taxon>
        <taxon>Devosiaceae</taxon>
        <taxon>Devosia</taxon>
    </lineage>
</organism>
<dbReference type="InterPro" id="IPR058781">
    <property type="entry name" value="HH_AprE-like"/>
</dbReference>
<feature type="domain" description="AprE-like long alpha-helical hairpin" evidence="2">
    <location>
        <begin position="4"/>
        <end position="142"/>
    </location>
</feature>
<reference evidence="3 4" key="1">
    <citation type="submission" date="2023-02" db="EMBL/GenBank/DDBJ databases">
        <title>Devosia algicola sp. nov., isolated from the phycosphere of marine algae.</title>
        <authorList>
            <person name="Kim J.M."/>
            <person name="Lee J.K."/>
            <person name="Choi B.J."/>
            <person name="Bayburt H."/>
            <person name="Jeon C.O."/>
        </authorList>
    </citation>
    <scope>NUCLEOTIDE SEQUENCE [LARGE SCALE GENOMIC DNA]</scope>
    <source>
        <strain evidence="3 4">G20-9</strain>
    </source>
</reference>
<protein>
    <recommendedName>
        <fullName evidence="2">AprE-like long alpha-helical hairpin domain-containing protein</fullName>
    </recommendedName>
</protein>
<feature type="compositionally biased region" description="Gly residues" evidence="1">
    <location>
        <begin position="218"/>
        <end position="227"/>
    </location>
</feature>
<evidence type="ECO:0000259" key="2">
    <source>
        <dbReference type="Pfam" id="PF25994"/>
    </source>
</evidence>
<dbReference type="RefSeq" id="WP_282219338.1">
    <property type="nucleotide sequence ID" value="NZ_CP118246.1"/>
</dbReference>
<evidence type="ECO:0000256" key="1">
    <source>
        <dbReference type="SAM" id="MobiDB-lite"/>
    </source>
</evidence>
<feature type="region of interest" description="Disordered" evidence="1">
    <location>
        <begin position="180"/>
        <end position="227"/>
    </location>
</feature>
<keyword evidence="4" id="KW-1185">Reference proteome</keyword>
<proteinExistence type="predicted"/>
<dbReference type="Proteomes" id="UP001220530">
    <property type="component" value="Chromosome"/>
</dbReference>
<name>A0ABY7YNQ8_9HYPH</name>
<accession>A0ABY7YNQ8</accession>